<dbReference type="AlphaFoldDB" id="A0A0D8BNT9"/>
<evidence type="ECO:0000256" key="1">
    <source>
        <dbReference type="SAM" id="Phobius"/>
    </source>
</evidence>
<proteinExistence type="predicted"/>
<keyword evidence="1" id="KW-1133">Transmembrane helix</keyword>
<sequence>MWASFISSFFSSFGYIVVQYTINMRKSSTSITQSREYVFKKSFAVLFMTNNKILTINPMITPLMVVNIIFALLILVSLC</sequence>
<feature type="transmembrane region" description="Helical" evidence="1">
    <location>
        <begin position="59"/>
        <end position="78"/>
    </location>
</feature>
<accession>A0A0D8BNT9</accession>
<dbReference type="EMBL" id="JYBP01000003">
    <property type="protein sequence ID" value="KJE25766.1"/>
    <property type="molecule type" value="Genomic_DNA"/>
</dbReference>
<comment type="caution">
    <text evidence="2">The sequence shown here is derived from an EMBL/GenBank/DDBJ whole genome shotgun (WGS) entry which is preliminary data.</text>
</comment>
<evidence type="ECO:0000313" key="3">
    <source>
        <dbReference type="Proteomes" id="UP000032522"/>
    </source>
</evidence>
<gene>
    <name evidence="2" type="ORF">LG52_932</name>
</gene>
<protein>
    <submittedName>
        <fullName evidence="2">Uncharacterized protein</fullName>
    </submittedName>
</protein>
<organism evidence="2 3">
    <name type="scientific">Geobacillus kaustophilus</name>
    <dbReference type="NCBI Taxonomy" id="1462"/>
    <lineage>
        <taxon>Bacteria</taxon>
        <taxon>Bacillati</taxon>
        <taxon>Bacillota</taxon>
        <taxon>Bacilli</taxon>
        <taxon>Bacillales</taxon>
        <taxon>Anoxybacillaceae</taxon>
        <taxon>Geobacillus</taxon>
        <taxon>Geobacillus thermoleovorans group</taxon>
    </lineage>
</organism>
<dbReference type="Proteomes" id="UP000032522">
    <property type="component" value="Unassembled WGS sequence"/>
</dbReference>
<evidence type="ECO:0000313" key="2">
    <source>
        <dbReference type="EMBL" id="KJE25766.1"/>
    </source>
</evidence>
<keyword evidence="1" id="KW-0472">Membrane</keyword>
<keyword evidence="1" id="KW-0812">Transmembrane</keyword>
<reference evidence="2 3" key="1">
    <citation type="submission" date="2015-01" db="EMBL/GenBank/DDBJ databases">
        <authorList>
            <person name="Filippidou S."/>
            <person name="Jeanneret N."/>
            <person name="Russel-Delif L."/>
            <person name="Junier T."/>
            <person name="Wunderlin T."/>
            <person name="Molina V."/>
            <person name="Johnson S.L."/>
            <person name="Davenport K.W."/>
            <person name="Chain P.S."/>
            <person name="Dorador C."/>
            <person name="Junier P."/>
        </authorList>
    </citation>
    <scope>NUCLEOTIDE SEQUENCE [LARGE SCALE GENOMIC DNA]</scope>
    <source>
        <strain evidence="2 3">Et7/4</strain>
    </source>
</reference>
<dbReference type="PATRIC" id="fig|1462.6.peg.1094"/>
<name>A0A0D8BNT9_GEOKU</name>